<dbReference type="Proteomes" id="UP001210211">
    <property type="component" value="Unassembled WGS sequence"/>
</dbReference>
<keyword evidence="3" id="KW-1185">Reference proteome</keyword>
<sequence length="310" mass="34212">MAASNRAPNPNPHLLNPNPTNNNSFPTASSQRSAPTLFAARPLNPNPNHTIPHGILYPVSARPHPTAVQHSSAVAGVNPTVYARSVAPATGHVTNHVPQHQHRYVYAGSDVPHHVRQGLLPSFAVPRTAGPAAPPPLKGVPITSHAKAQTHPNVAQTLEYAMARERERNRDDTFVVINDRKVRLMDGEPCSLYSLSRSWVRNGAPHEIQSNYGNNERILPRPLPASFADSDEVKNDENDLEENEDAANSEDKAAVEPYTTRSLLEEHINRGKRIRARLTKQRLSRIKRYKQRLALLLPSTELANNNVLGN</sequence>
<name>A0AAD5ZT25_9POAL</name>
<feature type="region of interest" description="Disordered" evidence="1">
    <location>
        <begin position="223"/>
        <end position="257"/>
    </location>
</feature>
<proteinExistence type="predicted"/>
<feature type="compositionally biased region" description="Acidic residues" evidence="1">
    <location>
        <begin position="238"/>
        <end position="248"/>
    </location>
</feature>
<evidence type="ECO:0000256" key="1">
    <source>
        <dbReference type="SAM" id="MobiDB-lite"/>
    </source>
</evidence>
<dbReference type="EMBL" id="JAMRDG010000001">
    <property type="protein sequence ID" value="KAJ3703507.1"/>
    <property type="molecule type" value="Genomic_DNA"/>
</dbReference>
<accession>A0AAD5ZT25</accession>
<evidence type="ECO:0000313" key="2">
    <source>
        <dbReference type="EMBL" id="KAJ3703507.1"/>
    </source>
</evidence>
<reference evidence="2 3" key="1">
    <citation type="journal article" date="2022" name="Cell">
        <title>Repeat-based holocentromeres influence genome architecture and karyotype evolution.</title>
        <authorList>
            <person name="Hofstatter P.G."/>
            <person name="Thangavel G."/>
            <person name="Lux T."/>
            <person name="Neumann P."/>
            <person name="Vondrak T."/>
            <person name="Novak P."/>
            <person name="Zhang M."/>
            <person name="Costa L."/>
            <person name="Castellani M."/>
            <person name="Scott A."/>
            <person name="Toegelov H."/>
            <person name="Fuchs J."/>
            <person name="Mata-Sucre Y."/>
            <person name="Dias Y."/>
            <person name="Vanzela A.L.L."/>
            <person name="Huettel B."/>
            <person name="Almeida C.C.S."/>
            <person name="Simkova H."/>
            <person name="Souza G."/>
            <person name="Pedrosa-Harand A."/>
            <person name="Macas J."/>
            <person name="Mayer K.F.X."/>
            <person name="Houben A."/>
            <person name="Marques A."/>
        </authorList>
    </citation>
    <scope>NUCLEOTIDE SEQUENCE [LARGE SCALE GENOMIC DNA]</scope>
    <source>
        <strain evidence="2">RhyTen1mFocal</strain>
    </source>
</reference>
<feature type="compositionally biased region" description="Low complexity" evidence="1">
    <location>
        <begin position="12"/>
        <end position="23"/>
    </location>
</feature>
<evidence type="ECO:0000313" key="3">
    <source>
        <dbReference type="Proteomes" id="UP001210211"/>
    </source>
</evidence>
<gene>
    <name evidence="2" type="ORF">LUZ61_007212</name>
</gene>
<organism evidence="2 3">
    <name type="scientific">Rhynchospora tenuis</name>
    <dbReference type="NCBI Taxonomy" id="198213"/>
    <lineage>
        <taxon>Eukaryota</taxon>
        <taxon>Viridiplantae</taxon>
        <taxon>Streptophyta</taxon>
        <taxon>Embryophyta</taxon>
        <taxon>Tracheophyta</taxon>
        <taxon>Spermatophyta</taxon>
        <taxon>Magnoliopsida</taxon>
        <taxon>Liliopsida</taxon>
        <taxon>Poales</taxon>
        <taxon>Cyperaceae</taxon>
        <taxon>Cyperoideae</taxon>
        <taxon>Rhynchosporeae</taxon>
        <taxon>Rhynchospora</taxon>
    </lineage>
</organism>
<dbReference type="AlphaFoldDB" id="A0AAD5ZT25"/>
<dbReference type="PANTHER" id="PTHR37173:SF1">
    <property type="entry name" value="PROLINE-RICH FAMILY PROTEIN"/>
    <property type="match status" value="1"/>
</dbReference>
<feature type="region of interest" description="Disordered" evidence="1">
    <location>
        <begin position="1"/>
        <end position="32"/>
    </location>
</feature>
<protein>
    <submittedName>
        <fullName evidence="2">Uncharacterized protein</fullName>
    </submittedName>
</protein>
<comment type="caution">
    <text evidence="2">The sequence shown here is derived from an EMBL/GenBank/DDBJ whole genome shotgun (WGS) entry which is preliminary data.</text>
</comment>
<dbReference type="PANTHER" id="PTHR37173">
    <property type="entry name" value="HYDROXYPROLINE-RICH GLYCOPROTEIN FAMILY PROTEIN"/>
    <property type="match status" value="1"/>
</dbReference>